<dbReference type="EMBL" id="ML769383">
    <property type="protein sequence ID" value="KAE9411505.1"/>
    <property type="molecule type" value="Genomic_DNA"/>
</dbReference>
<feature type="non-terminal residue" evidence="2">
    <location>
        <position position="55"/>
    </location>
</feature>
<organism evidence="2 3">
    <name type="scientific">Gymnopus androsaceus JB14</name>
    <dbReference type="NCBI Taxonomy" id="1447944"/>
    <lineage>
        <taxon>Eukaryota</taxon>
        <taxon>Fungi</taxon>
        <taxon>Dikarya</taxon>
        <taxon>Basidiomycota</taxon>
        <taxon>Agaricomycotina</taxon>
        <taxon>Agaricomycetes</taxon>
        <taxon>Agaricomycetidae</taxon>
        <taxon>Agaricales</taxon>
        <taxon>Marasmiineae</taxon>
        <taxon>Omphalotaceae</taxon>
        <taxon>Gymnopus</taxon>
    </lineage>
</organism>
<proteinExistence type="predicted"/>
<dbReference type="OrthoDB" id="2355984at2759"/>
<evidence type="ECO:0000313" key="2">
    <source>
        <dbReference type="EMBL" id="KAE9411505.1"/>
    </source>
</evidence>
<gene>
    <name evidence="2" type="ORF">BT96DRAFT_912057</name>
</gene>
<evidence type="ECO:0000256" key="1">
    <source>
        <dbReference type="SAM" id="MobiDB-lite"/>
    </source>
</evidence>
<dbReference type="Proteomes" id="UP000799118">
    <property type="component" value="Unassembled WGS sequence"/>
</dbReference>
<accession>A0A6A4IV37</accession>
<dbReference type="AlphaFoldDB" id="A0A6A4IV37"/>
<feature type="region of interest" description="Disordered" evidence="1">
    <location>
        <begin position="1"/>
        <end position="55"/>
    </location>
</feature>
<feature type="compositionally biased region" description="Polar residues" evidence="1">
    <location>
        <begin position="29"/>
        <end position="45"/>
    </location>
</feature>
<name>A0A6A4IV37_9AGAR</name>
<protein>
    <submittedName>
        <fullName evidence="2">Uncharacterized protein</fullName>
    </submittedName>
</protein>
<reference evidence="2" key="1">
    <citation type="journal article" date="2019" name="Environ. Microbiol.">
        <title>Fungal ecological strategies reflected in gene transcription - a case study of two litter decomposers.</title>
        <authorList>
            <person name="Barbi F."/>
            <person name="Kohler A."/>
            <person name="Barry K."/>
            <person name="Baskaran P."/>
            <person name="Daum C."/>
            <person name="Fauchery L."/>
            <person name="Ihrmark K."/>
            <person name="Kuo A."/>
            <person name="LaButti K."/>
            <person name="Lipzen A."/>
            <person name="Morin E."/>
            <person name="Grigoriev I.V."/>
            <person name="Henrissat B."/>
            <person name="Lindahl B."/>
            <person name="Martin F."/>
        </authorList>
    </citation>
    <scope>NUCLEOTIDE SEQUENCE</scope>
    <source>
        <strain evidence="2">JB14</strain>
    </source>
</reference>
<feature type="compositionally biased region" description="Polar residues" evidence="1">
    <location>
        <begin position="1"/>
        <end position="12"/>
    </location>
</feature>
<keyword evidence="3" id="KW-1185">Reference proteome</keyword>
<evidence type="ECO:0000313" key="3">
    <source>
        <dbReference type="Proteomes" id="UP000799118"/>
    </source>
</evidence>
<sequence>MAFDSVEQSGLNPSFPRSMVTAHHKPDTSRSASNPFTEALESTTLVKPAPSKAII</sequence>